<keyword evidence="5" id="KW-0677">Repeat</keyword>
<keyword evidence="8" id="KW-0805">Transcription regulation</keyword>
<evidence type="ECO:0000313" key="15">
    <source>
        <dbReference type="Proteomes" id="UP000694569"/>
    </source>
</evidence>
<evidence type="ECO:0000256" key="1">
    <source>
        <dbReference type="ARBA" id="ARBA00003767"/>
    </source>
</evidence>
<dbReference type="FunFam" id="3.30.160.60:FF:000100">
    <property type="entry name" value="Zinc finger 45-like"/>
    <property type="match status" value="1"/>
</dbReference>
<dbReference type="GO" id="GO:0000978">
    <property type="term" value="F:RNA polymerase II cis-regulatory region sequence-specific DNA binding"/>
    <property type="evidence" value="ECO:0007669"/>
    <property type="project" value="TreeGrafter"/>
</dbReference>
<dbReference type="PANTHER" id="PTHR24399:SF54">
    <property type="entry name" value="GASTRULA ZINC FINGER PROTEIN XLCGF26.1-LIKE-RELATED"/>
    <property type="match status" value="1"/>
</dbReference>
<dbReference type="Pfam" id="PF00096">
    <property type="entry name" value="zf-C2H2"/>
    <property type="match status" value="2"/>
</dbReference>
<dbReference type="SMART" id="SM00355">
    <property type="entry name" value="ZnF_C2H2"/>
    <property type="match status" value="2"/>
</dbReference>
<keyword evidence="7" id="KW-0862">Zinc</keyword>
<dbReference type="PANTHER" id="PTHR24399">
    <property type="entry name" value="ZINC FINGER AND BTB DOMAIN-CONTAINING"/>
    <property type="match status" value="1"/>
</dbReference>
<evidence type="ECO:0000313" key="14">
    <source>
        <dbReference type="Ensembl" id="ENSLLEP00000038480.1"/>
    </source>
</evidence>
<dbReference type="Proteomes" id="UP000694569">
    <property type="component" value="Unplaced"/>
</dbReference>
<keyword evidence="6 12" id="KW-0863">Zinc-finger</keyword>
<comment type="subcellular location">
    <subcellularLocation>
        <location evidence="2">Nucleus</location>
    </subcellularLocation>
</comment>
<evidence type="ECO:0000256" key="2">
    <source>
        <dbReference type="ARBA" id="ARBA00004123"/>
    </source>
</evidence>
<dbReference type="OrthoDB" id="654211at2759"/>
<dbReference type="Gene3D" id="3.30.160.60">
    <property type="entry name" value="Classic Zinc Finger"/>
    <property type="match status" value="3"/>
</dbReference>
<organism evidence="14 15">
    <name type="scientific">Leptobrachium leishanense</name>
    <name type="common">Leishan spiny toad</name>
    <dbReference type="NCBI Taxonomy" id="445787"/>
    <lineage>
        <taxon>Eukaryota</taxon>
        <taxon>Metazoa</taxon>
        <taxon>Chordata</taxon>
        <taxon>Craniata</taxon>
        <taxon>Vertebrata</taxon>
        <taxon>Euteleostomi</taxon>
        <taxon>Amphibia</taxon>
        <taxon>Batrachia</taxon>
        <taxon>Anura</taxon>
        <taxon>Pelobatoidea</taxon>
        <taxon>Megophryidae</taxon>
        <taxon>Leptobrachium</taxon>
    </lineage>
</organism>
<evidence type="ECO:0000256" key="10">
    <source>
        <dbReference type="ARBA" id="ARBA00023163"/>
    </source>
</evidence>
<dbReference type="AlphaFoldDB" id="A0A8C5QJJ4"/>
<proteinExistence type="inferred from homology"/>
<sequence>AGCKTGPHISPHQLKLDSSCLIAEVGLDGNVQYVVLSFNCLKASWSYSVLSMTTIPPPLSFPGFLFSFLYVFSSLRILLDSSFSVSLSFLVRLFDFVDVLSLPKSVIIICSKVCSECEKCFRTKDKLTIHERSHTGEKPFACSECEKCFRRKDKLIIHERIHTGEKPFACSECGKCFRTKEFTPIFTIWTNVS</sequence>
<evidence type="ECO:0000256" key="7">
    <source>
        <dbReference type="ARBA" id="ARBA00022833"/>
    </source>
</evidence>
<dbReference type="InterPro" id="IPR036236">
    <property type="entry name" value="Znf_C2H2_sf"/>
</dbReference>
<reference evidence="14" key="2">
    <citation type="submission" date="2025-09" db="UniProtKB">
        <authorList>
            <consortium name="Ensembl"/>
        </authorList>
    </citation>
    <scope>IDENTIFICATION</scope>
</reference>
<feature type="domain" description="C2H2-type" evidence="13">
    <location>
        <begin position="112"/>
        <end position="139"/>
    </location>
</feature>
<feature type="domain" description="C2H2-type" evidence="13">
    <location>
        <begin position="140"/>
        <end position="167"/>
    </location>
</feature>
<name>A0A8C5QJJ4_9ANUR</name>
<accession>A0A8C5QJJ4</accession>
<comment type="function">
    <text evidence="1">May be involved in transcriptional regulation.</text>
</comment>
<reference evidence="14" key="1">
    <citation type="submission" date="2025-08" db="UniProtKB">
        <authorList>
            <consortium name="Ensembl"/>
        </authorList>
    </citation>
    <scope>IDENTIFICATION</scope>
</reference>
<dbReference type="GeneTree" id="ENSGT01150000286918"/>
<dbReference type="PROSITE" id="PS00028">
    <property type="entry name" value="ZINC_FINGER_C2H2_1"/>
    <property type="match status" value="2"/>
</dbReference>
<keyword evidence="11" id="KW-0539">Nucleus</keyword>
<dbReference type="PROSITE" id="PS50157">
    <property type="entry name" value="ZINC_FINGER_C2H2_2"/>
    <property type="match status" value="2"/>
</dbReference>
<dbReference type="GO" id="GO:0001227">
    <property type="term" value="F:DNA-binding transcription repressor activity, RNA polymerase II-specific"/>
    <property type="evidence" value="ECO:0007669"/>
    <property type="project" value="TreeGrafter"/>
</dbReference>
<evidence type="ECO:0000256" key="9">
    <source>
        <dbReference type="ARBA" id="ARBA00023125"/>
    </source>
</evidence>
<dbReference type="GO" id="GO:0001817">
    <property type="term" value="P:regulation of cytokine production"/>
    <property type="evidence" value="ECO:0007669"/>
    <property type="project" value="TreeGrafter"/>
</dbReference>
<dbReference type="FunFam" id="3.30.160.60:FF:000478">
    <property type="entry name" value="Zinc finger protein 133"/>
    <property type="match status" value="1"/>
</dbReference>
<evidence type="ECO:0000259" key="13">
    <source>
        <dbReference type="PROSITE" id="PS50157"/>
    </source>
</evidence>
<keyword evidence="10" id="KW-0804">Transcription</keyword>
<keyword evidence="4" id="KW-0479">Metal-binding</keyword>
<keyword evidence="15" id="KW-1185">Reference proteome</keyword>
<dbReference type="Ensembl" id="ENSLLET00000039998.1">
    <property type="protein sequence ID" value="ENSLLEP00000038480.1"/>
    <property type="gene ID" value="ENSLLEG00000024389.1"/>
</dbReference>
<evidence type="ECO:0000256" key="12">
    <source>
        <dbReference type="PROSITE-ProRule" id="PRU00042"/>
    </source>
</evidence>
<evidence type="ECO:0000256" key="11">
    <source>
        <dbReference type="ARBA" id="ARBA00023242"/>
    </source>
</evidence>
<dbReference type="InterPro" id="IPR013087">
    <property type="entry name" value="Znf_C2H2_type"/>
</dbReference>
<evidence type="ECO:0000256" key="5">
    <source>
        <dbReference type="ARBA" id="ARBA00022737"/>
    </source>
</evidence>
<evidence type="ECO:0000256" key="6">
    <source>
        <dbReference type="ARBA" id="ARBA00022771"/>
    </source>
</evidence>
<dbReference type="SUPFAM" id="SSF57667">
    <property type="entry name" value="beta-beta-alpha zinc fingers"/>
    <property type="match status" value="1"/>
</dbReference>
<dbReference type="GO" id="GO:0005654">
    <property type="term" value="C:nucleoplasm"/>
    <property type="evidence" value="ECO:0007669"/>
    <property type="project" value="TreeGrafter"/>
</dbReference>
<dbReference type="GO" id="GO:0002682">
    <property type="term" value="P:regulation of immune system process"/>
    <property type="evidence" value="ECO:0007669"/>
    <property type="project" value="TreeGrafter"/>
</dbReference>
<comment type="similarity">
    <text evidence="3">Belongs to the krueppel C2H2-type zinc-finger protein family.</text>
</comment>
<evidence type="ECO:0000256" key="4">
    <source>
        <dbReference type="ARBA" id="ARBA00022723"/>
    </source>
</evidence>
<evidence type="ECO:0000256" key="3">
    <source>
        <dbReference type="ARBA" id="ARBA00006991"/>
    </source>
</evidence>
<dbReference type="FunFam" id="3.30.160.60:FF:000145">
    <property type="entry name" value="Zinc finger protein 574"/>
    <property type="match status" value="1"/>
</dbReference>
<evidence type="ECO:0000256" key="8">
    <source>
        <dbReference type="ARBA" id="ARBA00023015"/>
    </source>
</evidence>
<keyword evidence="9" id="KW-0238">DNA-binding</keyword>
<dbReference type="GO" id="GO:0008270">
    <property type="term" value="F:zinc ion binding"/>
    <property type="evidence" value="ECO:0007669"/>
    <property type="project" value="UniProtKB-KW"/>
</dbReference>
<protein>
    <recommendedName>
        <fullName evidence="13">C2H2-type domain-containing protein</fullName>
    </recommendedName>
</protein>